<dbReference type="Pfam" id="PF19760">
    <property type="entry name" value="DUF6247"/>
    <property type="match status" value="1"/>
</dbReference>
<proteinExistence type="predicted"/>
<dbReference type="AlphaFoldDB" id="A0A1I1BSL2"/>
<dbReference type="Proteomes" id="UP000243799">
    <property type="component" value="Unassembled WGS sequence"/>
</dbReference>
<keyword evidence="2" id="KW-1185">Reference proteome</keyword>
<sequence>MASPVEHLPIGDPVPPEADPVAIRACLSPRLVAEFDAEWERVLDQAKTTKDLADVHRLLAKWRHLAYGELRDPGSYYRVLAKAEQIMRTGENPTASMVDDLNDLIRERLGH</sequence>
<dbReference type="EMBL" id="FOKG01000016">
    <property type="protein sequence ID" value="SFB52812.1"/>
    <property type="molecule type" value="Genomic_DNA"/>
</dbReference>
<protein>
    <submittedName>
        <fullName evidence="1">Uncharacterized protein</fullName>
    </submittedName>
</protein>
<dbReference type="RefSeq" id="WP_091675688.1">
    <property type="nucleotide sequence ID" value="NZ_FOKG01000016.1"/>
</dbReference>
<name>A0A1I1BSL2_9PSEU</name>
<dbReference type="OrthoDB" id="3697826at2"/>
<accession>A0A1I1BSL2</accession>
<evidence type="ECO:0000313" key="1">
    <source>
        <dbReference type="EMBL" id="SFB52812.1"/>
    </source>
</evidence>
<evidence type="ECO:0000313" key="2">
    <source>
        <dbReference type="Proteomes" id="UP000243799"/>
    </source>
</evidence>
<dbReference type="InterPro" id="IPR046214">
    <property type="entry name" value="DUF6247"/>
</dbReference>
<gene>
    <name evidence="1" type="ORF">SAMN05216266_11691</name>
</gene>
<organism evidence="1 2">
    <name type="scientific">Amycolatopsis marina</name>
    <dbReference type="NCBI Taxonomy" id="490629"/>
    <lineage>
        <taxon>Bacteria</taxon>
        <taxon>Bacillati</taxon>
        <taxon>Actinomycetota</taxon>
        <taxon>Actinomycetes</taxon>
        <taxon>Pseudonocardiales</taxon>
        <taxon>Pseudonocardiaceae</taxon>
        <taxon>Amycolatopsis</taxon>
    </lineage>
</organism>
<reference evidence="2" key="1">
    <citation type="submission" date="2016-10" db="EMBL/GenBank/DDBJ databases">
        <authorList>
            <person name="Varghese N."/>
            <person name="Submissions S."/>
        </authorList>
    </citation>
    <scope>NUCLEOTIDE SEQUENCE [LARGE SCALE GENOMIC DNA]</scope>
    <source>
        <strain evidence="2">CGMCC 4.3568</strain>
    </source>
</reference>